<organism evidence="2 3">
    <name type="scientific">Drouetiella hepatica Uher 2000/2452</name>
    <dbReference type="NCBI Taxonomy" id="904376"/>
    <lineage>
        <taxon>Bacteria</taxon>
        <taxon>Bacillati</taxon>
        <taxon>Cyanobacteriota</taxon>
        <taxon>Cyanophyceae</taxon>
        <taxon>Oculatellales</taxon>
        <taxon>Oculatellaceae</taxon>
        <taxon>Drouetiella</taxon>
    </lineage>
</organism>
<keyword evidence="2" id="KW-0489">Methyltransferase</keyword>
<sequence length="261" mass="29223">MTEEDEDFLLKNLNFGDMTCVENMTMMSGFSAGSREAFARKTRSLVLYMPKEAEAIKQLEEEAALQAAPRGYELKRLNGLNVGCGDRQISDYLTPIDIMRESQEVASSGAHHAFLKRSILANPENLPFKTESIDYIVALHMLEHVSNPMEILLYWGALLKPGGGIGLILPISEYTWNATGDHSQYGHKWNTSAEIFRKLYDTYLKDVFELELIDTLPYKISFDVVLRKPGAFQPFSISNVTSLHSGAELAKRGAMVSEFSA</sequence>
<dbReference type="Proteomes" id="UP000757435">
    <property type="component" value="Unassembled WGS sequence"/>
</dbReference>
<name>A0A951USC9_9CYAN</name>
<evidence type="ECO:0000313" key="2">
    <source>
        <dbReference type="EMBL" id="MBW4662423.1"/>
    </source>
</evidence>
<dbReference type="AlphaFoldDB" id="A0A951USC9"/>
<evidence type="ECO:0000313" key="3">
    <source>
        <dbReference type="Proteomes" id="UP000757435"/>
    </source>
</evidence>
<dbReference type="InterPro" id="IPR029063">
    <property type="entry name" value="SAM-dependent_MTases_sf"/>
</dbReference>
<dbReference type="SUPFAM" id="SSF53335">
    <property type="entry name" value="S-adenosyl-L-methionine-dependent methyltransferases"/>
    <property type="match status" value="1"/>
</dbReference>
<gene>
    <name evidence="2" type="ORF">KME15_27560</name>
</gene>
<comment type="caution">
    <text evidence="2">The sequence shown here is derived from an EMBL/GenBank/DDBJ whole genome shotgun (WGS) entry which is preliminary data.</text>
</comment>
<accession>A0A951USC9</accession>
<reference evidence="2" key="2">
    <citation type="journal article" date="2022" name="Microbiol. Resour. Announc.">
        <title>Metagenome Sequencing to Explore Phylogenomics of Terrestrial Cyanobacteria.</title>
        <authorList>
            <person name="Ward R.D."/>
            <person name="Stajich J.E."/>
            <person name="Johansen J.R."/>
            <person name="Huntemann M."/>
            <person name="Clum A."/>
            <person name="Foster B."/>
            <person name="Foster B."/>
            <person name="Roux S."/>
            <person name="Palaniappan K."/>
            <person name="Varghese N."/>
            <person name="Mukherjee S."/>
            <person name="Reddy T.B.K."/>
            <person name="Daum C."/>
            <person name="Copeland A."/>
            <person name="Chen I.A."/>
            <person name="Ivanova N.N."/>
            <person name="Kyrpides N.C."/>
            <person name="Shapiro N."/>
            <person name="Eloe-Fadrosh E.A."/>
            <person name="Pietrasiak N."/>
        </authorList>
    </citation>
    <scope>NUCLEOTIDE SEQUENCE</scope>
    <source>
        <strain evidence="2">UHER 2000/2452</strain>
    </source>
</reference>
<proteinExistence type="predicted"/>
<protein>
    <submittedName>
        <fullName evidence="2">Class I SAM-dependent methyltransferase</fullName>
    </submittedName>
</protein>
<dbReference type="InterPro" id="IPR013216">
    <property type="entry name" value="Methyltransf_11"/>
</dbReference>
<dbReference type="GO" id="GO:0008757">
    <property type="term" value="F:S-adenosylmethionine-dependent methyltransferase activity"/>
    <property type="evidence" value="ECO:0007669"/>
    <property type="project" value="InterPro"/>
</dbReference>
<dbReference type="Gene3D" id="3.40.50.150">
    <property type="entry name" value="Vaccinia Virus protein VP39"/>
    <property type="match status" value="1"/>
</dbReference>
<evidence type="ECO:0000259" key="1">
    <source>
        <dbReference type="Pfam" id="PF08241"/>
    </source>
</evidence>
<dbReference type="EMBL" id="JAHHHD010000075">
    <property type="protein sequence ID" value="MBW4662423.1"/>
    <property type="molecule type" value="Genomic_DNA"/>
</dbReference>
<dbReference type="GO" id="GO:0032259">
    <property type="term" value="P:methylation"/>
    <property type="evidence" value="ECO:0007669"/>
    <property type="project" value="UniProtKB-KW"/>
</dbReference>
<dbReference type="Pfam" id="PF08241">
    <property type="entry name" value="Methyltransf_11"/>
    <property type="match status" value="1"/>
</dbReference>
<reference evidence="2" key="1">
    <citation type="submission" date="2021-05" db="EMBL/GenBank/DDBJ databases">
        <authorList>
            <person name="Pietrasiak N."/>
            <person name="Ward R."/>
            <person name="Stajich J.E."/>
            <person name="Kurbessoian T."/>
        </authorList>
    </citation>
    <scope>NUCLEOTIDE SEQUENCE</scope>
    <source>
        <strain evidence="2">UHER 2000/2452</strain>
    </source>
</reference>
<feature type="domain" description="Methyltransferase type 11" evidence="1">
    <location>
        <begin position="80"/>
        <end position="163"/>
    </location>
</feature>
<keyword evidence="2" id="KW-0808">Transferase</keyword>